<keyword evidence="4" id="KW-0677">Repeat</keyword>
<name>K2MSC5_TRYCR</name>
<dbReference type="OrthoDB" id="1410009at2759"/>
<evidence type="ECO:0000256" key="9">
    <source>
        <dbReference type="SAM" id="MobiDB-lite"/>
    </source>
</evidence>
<dbReference type="PROSITE" id="PS51294">
    <property type="entry name" value="HTH_MYB"/>
    <property type="match status" value="2"/>
</dbReference>
<dbReference type="Proteomes" id="UP000007350">
    <property type="component" value="Unassembled WGS sequence"/>
</dbReference>
<keyword evidence="8" id="KW-0175">Coiled coil</keyword>
<feature type="compositionally biased region" description="Basic and acidic residues" evidence="9">
    <location>
        <begin position="491"/>
        <end position="508"/>
    </location>
</feature>
<feature type="coiled-coil region" evidence="8">
    <location>
        <begin position="673"/>
        <end position="718"/>
    </location>
</feature>
<dbReference type="InterPro" id="IPR047242">
    <property type="entry name" value="CDC5L/Cef1"/>
</dbReference>
<comment type="similarity">
    <text evidence="1">Belongs to the CEF1 family.</text>
</comment>
<dbReference type="Pfam" id="PF13921">
    <property type="entry name" value="Myb_DNA-bind_6"/>
    <property type="match status" value="1"/>
</dbReference>
<sequence>MSRIRFKGGAWTNSEDEVLRASLTVYGLQNWERVASMLVRKTAAQCRERWENYLDPRLHIREEWTAEEEEQLVQLQSLFTNQWNLIARELRHRTGMNRPAWLCEEHYHTLLDALEYERQQKEGGNNRRNESLTLEDFLAERRRHRAYHQGHETRASKADAVNSDVFEKEMVEFAVSRLANQDGKKGLRKERKKQLEHTSFLAKLQSNREAIESGTLSAKAKKRMERAMLEDRAGPSDTRLQDEILEGDDVASSGGSDVGNDESKRGQKGVFRPIDLGADKQEAGIQAKHRELVKNLSADMTRLQQEATVSEGINVELLRLASGTTGSVNRQVEDKKKAPPITSKSSTAPGASPATADLDHLFASLPEAISAEQESVVGVRASVDDLFGTLPAPVLGGRVSKEDFSVAAATPVDYEAEEEEEAEVSHTVSPSELSQAPSMALNFSTEEGRLWLREAKRRVLVESESVFLNRKRVRHHMSSPTEKAQLMRTTKNGEEEKGHVEEEKKEKEERDDDKDESTWCIVRALVEQQLPATARDLLESKAAQDGFLAKKAKREKEESSARYNNSKEDVREKGRNEEEEEKDTSTELAACVAAVQQEDGAEFWKDVGATEATVQLEELVHHQREQVAANTAKDTEAYQHLERMVRICFAGSRKELRGDDIINRVCVYWGWRLEEAQRRMAFYSAIREVERQEMQRRINDATSRLTDIEQKERTLQERYRSMRLAE</sequence>
<dbReference type="GO" id="GO:0003677">
    <property type="term" value="F:DNA binding"/>
    <property type="evidence" value="ECO:0007669"/>
    <property type="project" value="UniProtKB-KW"/>
</dbReference>
<dbReference type="CDD" id="cd00167">
    <property type="entry name" value="SANT"/>
    <property type="match status" value="1"/>
</dbReference>
<dbReference type="Gene3D" id="1.10.10.60">
    <property type="entry name" value="Homeodomain-like"/>
    <property type="match status" value="2"/>
</dbReference>
<evidence type="ECO:0000256" key="3">
    <source>
        <dbReference type="ARBA" id="ARBA00022728"/>
    </source>
</evidence>
<dbReference type="PROSITE" id="PS50090">
    <property type="entry name" value="MYB_LIKE"/>
    <property type="match status" value="2"/>
</dbReference>
<keyword evidence="13" id="KW-1185">Reference proteome</keyword>
<keyword evidence="7" id="KW-0539">Nucleus</keyword>
<feature type="compositionally biased region" description="Basic and acidic residues" evidence="9">
    <location>
        <begin position="554"/>
        <end position="576"/>
    </location>
</feature>
<evidence type="ECO:0008006" key="14">
    <source>
        <dbReference type="Google" id="ProtNLM"/>
    </source>
</evidence>
<organism evidence="12 13">
    <name type="scientific">Trypanosoma cruzi marinkellei</name>
    <dbReference type="NCBI Taxonomy" id="85056"/>
    <lineage>
        <taxon>Eukaryota</taxon>
        <taxon>Discoba</taxon>
        <taxon>Euglenozoa</taxon>
        <taxon>Kinetoplastea</taxon>
        <taxon>Metakinetoplastina</taxon>
        <taxon>Trypanosomatida</taxon>
        <taxon>Trypanosomatidae</taxon>
        <taxon>Trypanosoma</taxon>
        <taxon>Schizotrypanum</taxon>
    </lineage>
</organism>
<dbReference type="AlphaFoldDB" id="K2MSC5"/>
<feature type="compositionally biased region" description="Basic and acidic residues" evidence="9">
    <location>
        <begin position="229"/>
        <end position="242"/>
    </location>
</feature>
<feature type="domain" description="HTH myb-type" evidence="11">
    <location>
        <begin position="61"/>
        <end position="115"/>
    </location>
</feature>
<feature type="region of interest" description="Disordered" evidence="9">
    <location>
        <begin position="473"/>
        <end position="514"/>
    </location>
</feature>
<feature type="compositionally biased region" description="Polar residues" evidence="9">
    <location>
        <begin position="478"/>
        <end position="490"/>
    </location>
</feature>
<dbReference type="InterPro" id="IPR001005">
    <property type="entry name" value="SANT/Myb"/>
</dbReference>
<evidence type="ECO:0000256" key="1">
    <source>
        <dbReference type="ARBA" id="ARBA00010506"/>
    </source>
</evidence>
<evidence type="ECO:0000256" key="4">
    <source>
        <dbReference type="ARBA" id="ARBA00022737"/>
    </source>
</evidence>
<keyword evidence="6" id="KW-0508">mRNA splicing</keyword>
<proteinExistence type="inferred from homology"/>
<feature type="region of interest" description="Disordered" evidence="9">
    <location>
        <begin position="229"/>
        <end position="268"/>
    </location>
</feature>
<evidence type="ECO:0000256" key="8">
    <source>
        <dbReference type="SAM" id="Coils"/>
    </source>
</evidence>
<feature type="compositionally biased region" description="Polar residues" evidence="9">
    <location>
        <begin position="426"/>
        <end position="436"/>
    </location>
</feature>
<keyword evidence="5" id="KW-0238">DNA-binding</keyword>
<evidence type="ECO:0000259" key="10">
    <source>
        <dbReference type="PROSITE" id="PS50090"/>
    </source>
</evidence>
<feature type="domain" description="Myb-like" evidence="10">
    <location>
        <begin position="3"/>
        <end position="54"/>
    </location>
</feature>
<dbReference type="PANTHER" id="PTHR45885">
    <property type="entry name" value="CELL DIVISION CYCLE 5-LIKE PROTEIN"/>
    <property type="match status" value="1"/>
</dbReference>
<dbReference type="SMART" id="SM00717">
    <property type="entry name" value="SANT"/>
    <property type="match status" value="2"/>
</dbReference>
<dbReference type="GO" id="GO:0005681">
    <property type="term" value="C:spliceosomal complex"/>
    <property type="evidence" value="ECO:0007669"/>
    <property type="project" value="UniProtKB-KW"/>
</dbReference>
<dbReference type="EMBL" id="AHKC01015580">
    <property type="protein sequence ID" value="EKF28544.1"/>
    <property type="molecule type" value="Genomic_DNA"/>
</dbReference>
<dbReference type="PANTHER" id="PTHR45885:SF1">
    <property type="entry name" value="CELL DIVISION CYCLE 5-LIKE PROTEIN"/>
    <property type="match status" value="1"/>
</dbReference>
<protein>
    <recommendedName>
        <fullName evidence="14">Cell division control protein</fullName>
    </recommendedName>
</protein>
<reference evidence="12 13" key="1">
    <citation type="journal article" date="2012" name="BMC Genomics">
        <title>Comparative genomic analysis of human infective Trypanosoma cruzi lineages with the bat-restricted subspecies T. cruzi marinkellei.</title>
        <authorList>
            <person name="Franzen O."/>
            <person name="Talavera-Lopez C."/>
            <person name="Ochaya S."/>
            <person name="Butler C.E."/>
            <person name="Messenger L.A."/>
            <person name="Lewis M.D."/>
            <person name="Llewellyn M.S."/>
            <person name="Marinkelle C.J."/>
            <person name="Tyler K.M."/>
            <person name="Miles M.A."/>
            <person name="Andersson B."/>
        </authorList>
    </citation>
    <scope>NUCLEOTIDE SEQUENCE [LARGE SCALE GENOMIC DNA]</scope>
    <source>
        <strain evidence="12 13">B7</strain>
    </source>
</reference>
<dbReference type="InterPro" id="IPR009057">
    <property type="entry name" value="Homeodomain-like_sf"/>
</dbReference>
<feature type="domain" description="Myb-like" evidence="10">
    <location>
        <begin position="61"/>
        <end position="111"/>
    </location>
</feature>
<dbReference type="SUPFAM" id="SSF46689">
    <property type="entry name" value="Homeodomain-like"/>
    <property type="match status" value="1"/>
</dbReference>
<feature type="region of interest" description="Disordered" evidence="9">
    <location>
        <begin position="325"/>
        <end position="355"/>
    </location>
</feature>
<gene>
    <name evidence="12" type="ORF">MOQ_007706</name>
</gene>
<feature type="compositionally biased region" description="Low complexity" evidence="9">
    <location>
        <begin position="342"/>
        <end position="355"/>
    </location>
</feature>
<accession>K2MSC5</accession>
<evidence type="ECO:0000313" key="12">
    <source>
        <dbReference type="EMBL" id="EKF28544.1"/>
    </source>
</evidence>
<evidence type="ECO:0000256" key="6">
    <source>
        <dbReference type="ARBA" id="ARBA00023187"/>
    </source>
</evidence>
<dbReference type="GO" id="GO:0000398">
    <property type="term" value="P:mRNA splicing, via spliceosome"/>
    <property type="evidence" value="ECO:0007669"/>
    <property type="project" value="InterPro"/>
</dbReference>
<feature type="region of interest" description="Disordered" evidence="9">
    <location>
        <begin position="549"/>
        <end position="586"/>
    </location>
</feature>
<dbReference type="Pfam" id="PF00249">
    <property type="entry name" value="Myb_DNA-binding"/>
    <property type="match status" value="1"/>
</dbReference>
<dbReference type="GO" id="GO:0000974">
    <property type="term" value="C:Prp19 complex"/>
    <property type="evidence" value="ECO:0007669"/>
    <property type="project" value="InterPro"/>
</dbReference>
<feature type="domain" description="HTH myb-type" evidence="11">
    <location>
        <begin position="3"/>
        <end position="58"/>
    </location>
</feature>
<evidence type="ECO:0000256" key="5">
    <source>
        <dbReference type="ARBA" id="ARBA00023125"/>
    </source>
</evidence>
<evidence type="ECO:0000256" key="2">
    <source>
        <dbReference type="ARBA" id="ARBA00022664"/>
    </source>
</evidence>
<keyword evidence="3" id="KW-0747">Spliceosome</keyword>
<evidence type="ECO:0000313" key="13">
    <source>
        <dbReference type="Proteomes" id="UP000007350"/>
    </source>
</evidence>
<evidence type="ECO:0000256" key="7">
    <source>
        <dbReference type="ARBA" id="ARBA00023242"/>
    </source>
</evidence>
<dbReference type="InterPro" id="IPR017930">
    <property type="entry name" value="Myb_dom"/>
</dbReference>
<feature type="region of interest" description="Disordered" evidence="9">
    <location>
        <begin position="417"/>
        <end position="436"/>
    </location>
</feature>
<comment type="caution">
    <text evidence="12">The sequence shown here is derived from an EMBL/GenBank/DDBJ whole genome shotgun (WGS) entry which is preliminary data.</text>
</comment>
<evidence type="ECO:0000259" key="11">
    <source>
        <dbReference type="PROSITE" id="PS51294"/>
    </source>
</evidence>
<keyword evidence="2" id="KW-0507">mRNA processing</keyword>